<sequence>MTDPSRQRVVSLYKSIYGGRAPWPAESSSKSGLFYQPSGKCAERGALRQWLIPKYMHAAFETPLRMTANLQLIENMDRVSCSLHLLLVSWSSTPNNLYVPLPSPVLQMWNLTLFEQPNLHHSI</sequence>
<accession>A0AAW0NUV2</accession>
<protein>
    <submittedName>
        <fullName evidence="1">Uncharacterized protein</fullName>
    </submittedName>
</protein>
<comment type="caution">
    <text evidence="1">The sequence shown here is derived from an EMBL/GenBank/DDBJ whole genome shotgun (WGS) entry which is preliminary data.</text>
</comment>
<dbReference type="EMBL" id="JBBPFD010000010">
    <property type="protein sequence ID" value="KAK7909886.1"/>
    <property type="molecule type" value="Genomic_DNA"/>
</dbReference>
<evidence type="ECO:0000313" key="1">
    <source>
        <dbReference type="EMBL" id="KAK7909886.1"/>
    </source>
</evidence>
<organism evidence="1 2">
    <name type="scientific">Mugilogobius chulae</name>
    <name type="common">yellowstripe goby</name>
    <dbReference type="NCBI Taxonomy" id="88201"/>
    <lineage>
        <taxon>Eukaryota</taxon>
        <taxon>Metazoa</taxon>
        <taxon>Chordata</taxon>
        <taxon>Craniata</taxon>
        <taxon>Vertebrata</taxon>
        <taxon>Euteleostomi</taxon>
        <taxon>Actinopterygii</taxon>
        <taxon>Neopterygii</taxon>
        <taxon>Teleostei</taxon>
        <taxon>Neoteleostei</taxon>
        <taxon>Acanthomorphata</taxon>
        <taxon>Gobiaria</taxon>
        <taxon>Gobiiformes</taxon>
        <taxon>Gobioidei</taxon>
        <taxon>Gobiidae</taxon>
        <taxon>Gobionellinae</taxon>
        <taxon>Mugilogobius</taxon>
    </lineage>
</organism>
<keyword evidence="2" id="KW-1185">Reference proteome</keyword>
<evidence type="ECO:0000313" key="2">
    <source>
        <dbReference type="Proteomes" id="UP001460270"/>
    </source>
</evidence>
<gene>
    <name evidence="1" type="ORF">WMY93_014570</name>
</gene>
<reference evidence="2" key="1">
    <citation type="submission" date="2024-04" db="EMBL/GenBank/DDBJ databases">
        <title>Salinicola lusitanus LLJ914,a marine bacterium isolated from the Okinawa Trough.</title>
        <authorList>
            <person name="Li J."/>
        </authorList>
    </citation>
    <scope>NUCLEOTIDE SEQUENCE [LARGE SCALE GENOMIC DNA]</scope>
</reference>
<dbReference type="AlphaFoldDB" id="A0AAW0NUV2"/>
<dbReference type="Proteomes" id="UP001460270">
    <property type="component" value="Unassembled WGS sequence"/>
</dbReference>
<name>A0AAW0NUV2_9GOBI</name>
<proteinExistence type="predicted"/>